<dbReference type="InterPro" id="IPR049052">
    <property type="entry name" value="nSTAND1"/>
</dbReference>
<dbReference type="Pfam" id="PF00400">
    <property type="entry name" value="WD40"/>
    <property type="match status" value="4"/>
</dbReference>
<gene>
    <name evidence="4" type="ORF">SAMN05444920_13822</name>
</gene>
<feature type="signal peptide" evidence="2">
    <location>
        <begin position="1"/>
        <end position="38"/>
    </location>
</feature>
<dbReference type="PROSITE" id="PS50082">
    <property type="entry name" value="WD_REPEATS_2"/>
    <property type="match status" value="2"/>
</dbReference>
<dbReference type="SUPFAM" id="SSF52540">
    <property type="entry name" value="P-loop containing nucleoside triphosphate hydrolases"/>
    <property type="match status" value="1"/>
</dbReference>
<evidence type="ECO:0000313" key="5">
    <source>
        <dbReference type="Proteomes" id="UP000236732"/>
    </source>
</evidence>
<dbReference type="InterPro" id="IPR027417">
    <property type="entry name" value="P-loop_NTPase"/>
</dbReference>
<protein>
    <submittedName>
        <fullName evidence="4">WD40 repeat</fullName>
    </submittedName>
</protein>
<dbReference type="PANTHER" id="PTHR19879">
    <property type="entry name" value="TRANSCRIPTION INITIATION FACTOR TFIID"/>
    <property type="match status" value="1"/>
</dbReference>
<dbReference type="PANTHER" id="PTHR19879:SF9">
    <property type="entry name" value="TRANSCRIPTION INITIATION FACTOR TFIID SUBUNIT 5"/>
    <property type="match status" value="1"/>
</dbReference>
<reference evidence="4 5" key="1">
    <citation type="submission" date="2016-10" db="EMBL/GenBank/DDBJ databases">
        <authorList>
            <person name="de Groot N.N."/>
        </authorList>
    </citation>
    <scope>NUCLEOTIDE SEQUENCE [LARGE SCALE GENOMIC DNA]</scope>
    <source>
        <strain evidence="4 5">CGMCC 4.7037</strain>
    </source>
</reference>
<feature type="repeat" description="WD" evidence="1">
    <location>
        <begin position="1309"/>
        <end position="1339"/>
    </location>
</feature>
<evidence type="ECO:0000259" key="3">
    <source>
        <dbReference type="Pfam" id="PF20703"/>
    </source>
</evidence>
<dbReference type="RefSeq" id="WP_103964494.1">
    <property type="nucleotide sequence ID" value="NZ_FNVT01000038.1"/>
</dbReference>
<feature type="chain" id="PRO_5039146091" evidence="2">
    <location>
        <begin position="39"/>
        <end position="1377"/>
    </location>
</feature>
<organism evidence="4 5">
    <name type="scientific">Nonomuraea solani</name>
    <dbReference type="NCBI Taxonomy" id="1144553"/>
    <lineage>
        <taxon>Bacteria</taxon>
        <taxon>Bacillati</taxon>
        <taxon>Actinomycetota</taxon>
        <taxon>Actinomycetes</taxon>
        <taxon>Streptosporangiales</taxon>
        <taxon>Streptosporangiaceae</taxon>
        <taxon>Nonomuraea</taxon>
    </lineage>
</organism>
<name>A0A1H6F2S3_9ACTN</name>
<dbReference type="SMART" id="SM00320">
    <property type="entry name" value="WD40"/>
    <property type="match status" value="6"/>
</dbReference>
<dbReference type="InterPro" id="IPR015943">
    <property type="entry name" value="WD40/YVTN_repeat-like_dom_sf"/>
</dbReference>
<dbReference type="OrthoDB" id="414967at2"/>
<keyword evidence="1" id="KW-0853">WD repeat</keyword>
<sequence>MRDGIRRRVARDARRAGWTLLRLSPAAFTALLCASALAPVAAAIGTTSLAGNAVNVLGSVGANVLTEVVMRAVARLRGDSEGAVPADQLESELAGRLEEILAGGQAQAAALRAEMAGLLREIGAVRAAVEAAVEAGDEELQDRLAEQLTALGLEFGEFAFVIHAVREATSDIQRTLARQDAEHRADRERLRGQALSLRLIDEKVSVIERRTRTARDGGTRAARWTDDCPYRGLWPFEQEHAEVFYGRERLTAELAGKVAEALDGAGMVVVTGASGTGKSSLLRAGLLPALARGALLPGSERWPRVLLTPTASPLDELAAHLAAVSGMEAMAVRKGLAGGPEEAHLAARQALLMAGAPGGGRLVLVVDQFEELFALGDGRWAEPFVTALASMAARPPAGGEPAALVVLGVRGDYWDRCAAHPGLARGLQEGQFLVGPMTESELRRAVCGPAESAGLELEAGLVDTVISDLRPSGAGGAHEAGALPLLSQAMLMTWQSREGNRLTTRAYGMCGGVGQAVQNSGDAAYRALGERERVLARDLLVRLTSVNRQGQVVRRRARLSELCQADGVHRVDAVNAVLGTLAARRLVILHDDSAELAHDVLLRAWPLLRGWLREEEGDRVLYGQLLDDAAQWRSRERDPSFLYRGTQLAAVLSASSRWGVHSGRYPALSELPAVFLAASEGAERRRRRSRQRTRGSLAVLLAITLVAGGFAAERSSSAAYQNQLRLSRQAAARAELLRATDPIRALLLSVAAWRRAPGDLEALSALYGSLAQREAHVLPPRAAGSDEVYALSQDGSVLAVVSGGRLSRWDVAGEHPIQGAEPEVGPGVTAIALSPDGNMAAVGSARSVQLWDLRTGKPAHDAFGPGGAERIDFQAGGGVLVVERSDRGQVWQVSGRPRRMWKSGKDLALLETSGDGRLRVSAQDLGSYLLTDRRGAAPRDLGSLPDGGGAAAFSADGSALAVGADRKVRFWDLVRRRWEEPVLAVEAAEAVTFSDDGRFVATYDGRAVRLWRRDGDQVLVRQVFDLAGRPRLGEGTLTYLRESGEVVRLDIGGLTKPAPLVPGVRLAAIDRQAGTVLLQGASAVLAWPRRRLNVPGSAGQAAFAPDGRTVAVALTGRPKVIIYDVATGLPRHALRIRNAVSAGGLAFNTAGTHLAVTPYDGADHGNVQLFDVGHGRLVRTLDQAGGLQLAFSRDDRLLVVNDPVHNGVLELATGTSHRLLFGRGGEGGRALAVSPDGRTIVAGGPGSDLGLWNTRTLTRTGTLRPPGDEIEQFHAAVYSPDGQLLAAGGASGRVWLWNVSDGRLLGAPIPQHTGDLLAMAFAPDGGTLHSAGTDGVVRVLPVAPARAAAELCRRIRGKLNEDAWKRLIVEADYSDVC</sequence>
<accession>A0A1H6F2S3</accession>
<dbReference type="Gene3D" id="2.130.10.10">
    <property type="entry name" value="YVTN repeat-like/Quinoprotein amine dehydrogenase"/>
    <property type="match status" value="3"/>
</dbReference>
<dbReference type="InterPro" id="IPR001680">
    <property type="entry name" value="WD40_rpt"/>
</dbReference>
<feature type="domain" description="Novel STAND NTPase 1" evidence="3">
    <location>
        <begin position="229"/>
        <end position="639"/>
    </location>
</feature>
<dbReference type="Proteomes" id="UP000236732">
    <property type="component" value="Unassembled WGS sequence"/>
</dbReference>
<evidence type="ECO:0000256" key="1">
    <source>
        <dbReference type="PROSITE-ProRule" id="PRU00221"/>
    </source>
</evidence>
<dbReference type="InterPro" id="IPR036322">
    <property type="entry name" value="WD40_repeat_dom_sf"/>
</dbReference>
<evidence type="ECO:0000256" key="2">
    <source>
        <dbReference type="SAM" id="SignalP"/>
    </source>
</evidence>
<evidence type="ECO:0000313" key="4">
    <source>
        <dbReference type="EMBL" id="SEH03519.1"/>
    </source>
</evidence>
<dbReference type="SUPFAM" id="SSF50978">
    <property type="entry name" value="WD40 repeat-like"/>
    <property type="match status" value="1"/>
</dbReference>
<keyword evidence="5" id="KW-1185">Reference proteome</keyword>
<dbReference type="SUPFAM" id="SSF63829">
    <property type="entry name" value="Calcium-dependent phosphotriesterase"/>
    <property type="match status" value="1"/>
</dbReference>
<feature type="repeat" description="WD" evidence="1">
    <location>
        <begin position="1278"/>
        <end position="1307"/>
    </location>
</feature>
<keyword evidence="2" id="KW-0732">Signal</keyword>
<dbReference type="EMBL" id="FNVT01000038">
    <property type="protein sequence ID" value="SEH03519.1"/>
    <property type="molecule type" value="Genomic_DNA"/>
</dbReference>
<dbReference type="Pfam" id="PF20703">
    <property type="entry name" value="nSTAND1"/>
    <property type="match status" value="1"/>
</dbReference>
<proteinExistence type="predicted"/>